<name>A0A060SK68_PYCCI</name>
<dbReference type="Proteomes" id="UP000029665">
    <property type="component" value="Unassembled WGS sequence"/>
</dbReference>
<keyword evidence="2" id="KW-1185">Reference proteome</keyword>
<evidence type="ECO:0000313" key="1">
    <source>
        <dbReference type="EMBL" id="CDO74606.1"/>
    </source>
</evidence>
<gene>
    <name evidence="1" type="ORF">BN946_scf184862.g3</name>
</gene>
<evidence type="ECO:0000313" key="2">
    <source>
        <dbReference type="Proteomes" id="UP000029665"/>
    </source>
</evidence>
<dbReference type="AlphaFoldDB" id="A0A060SK68"/>
<proteinExistence type="predicted"/>
<dbReference type="EMBL" id="CCBP010000191">
    <property type="protein sequence ID" value="CDO74606.1"/>
    <property type="molecule type" value="Genomic_DNA"/>
</dbReference>
<protein>
    <submittedName>
        <fullName evidence="1">Uncharacterized protein</fullName>
    </submittedName>
</protein>
<organism evidence="1 2">
    <name type="scientific">Pycnoporus cinnabarinus</name>
    <name type="common">Cinnabar-red polypore</name>
    <name type="synonym">Trametes cinnabarina</name>
    <dbReference type="NCBI Taxonomy" id="5643"/>
    <lineage>
        <taxon>Eukaryota</taxon>
        <taxon>Fungi</taxon>
        <taxon>Dikarya</taxon>
        <taxon>Basidiomycota</taxon>
        <taxon>Agaricomycotina</taxon>
        <taxon>Agaricomycetes</taxon>
        <taxon>Polyporales</taxon>
        <taxon>Polyporaceae</taxon>
        <taxon>Trametes</taxon>
    </lineage>
</organism>
<sequence>MLAVPQHVPRLSITSSVKPGSSRHMLSHILADARPSFLEYEATMKADKRQIPSAEVACSVFELLSTTPSLRRYTLTLQGRGWSRVDDRQAMMDSCVMRVAAASLTHLLIKDPNKSFATSAGYADGDRPHSQVVELVDGELQSLATTLVKASSTLEWIGFWLPGYPLHVYRAKPASAGSGEESATVEGTLDKTEAERWAIFDATPVDGE</sequence>
<dbReference type="OrthoDB" id="2745769at2759"/>
<accession>A0A060SK68</accession>
<dbReference type="HOGENOM" id="CLU_1321480_0_0_1"/>
<reference evidence="1" key="1">
    <citation type="submission" date="2014-01" db="EMBL/GenBank/DDBJ databases">
        <title>The genome of the white-rot fungus Pycnoporus cinnabarinus: a basidiomycete model with a versatile arsenal for lignocellulosic biomass breakdown.</title>
        <authorList>
            <person name="Levasseur A."/>
            <person name="Lomascolo A."/>
            <person name="Ruiz-Duenas F.J."/>
            <person name="Uzan E."/>
            <person name="Piumi F."/>
            <person name="Kues U."/>
            <person name="Ram A.F.J."/>
            <person name="Murat C."/>
            <person name="Haon M."/>
            <person name="Benoit I."/>
            <person name="Arfi Y."/>
            <person name="Chevret D."/>
            <person name="Drula E."/>
            <person name="Kwon M.J."/>
            <person name="Gouret P."/>
            <person name="Lesage-Meessen L."/>
            <person name="Lombard V."/>
            <person name="Mariette J."/>
            <person name="Noirot C."/>
            <person name="Park J."/>
            <person name="Patyshakuliyeva A."/>
            <person name="Wieneger R.A.B."/>
            <person name="Wosten H.A.B."/>
            <person name="Martin F."/>
            <person name="Coutinho P.M."/>
            <person name="de Vries R."/>
            <person name="Martinez A.T."/>
            <person name="Klopp C."/>
            <person name="Pontarotti P."/>
            <person name="Henrissat B."/>
            <person name="Record E."/>
        </authorList>
    </citation>
    <scope>NUCLEOTIDE SEQUENCE [LARGE SCALE GENOMIC DNA]</scope>
    <source>
        <strain evidence="1">BRFM137</strain>
    </source>
</reference>
<comment type="caution">
    <text evidence="1">The sequence shown here is derived from an EMBL/GenBank/DDBJ whole genome shotgun (WGS) entry which is preliminary data.</text>
</comment>